<evidence type="ECO:0000256" key="1">
    <source>
        <dbReference type="ARBA" id="ARBA00023015"/>
    </source>
</evidence>
<dbReference type="InterPro" id="IPR001647">
    <property type="entry name" value="HTH_TetR"/>
</dbReference>
<dbReference type="InterPro" id="IPR036271">
    <property type="entry name" value="Tet_transcr_reg_TetR-rel_C_sf"/>
</dbReference>
<dbReference type="SUPFAM" id="SSF46689">
    <property type="entry name" value="Homeodomain-like"/>
    <property type="match status" value="1"/>
</dbReference>
<reference evidence="7" key="1">
    <citation type="submission" date="2016-10" db="EMBL/GenBank/DDBJ databases">
        <authorList>
            <person name="Varghese N."/>
            <person name="Submissions S."/>
        </authorList>
    </citation>
    <scope>NUCLEOTIDE SEQUENCE [LARGE SCALE GENOMIC DNA]</scope>
    <source>
        <strain evidence="7">DSM 44260</strain>
    </source>
</reference>
<dbReference type="PROSITE" id="PS50977">
    <property type="entry name" value="HTH_TETR_2"/>
    <property type="match status" value="1"/>
</dbReference>
<dbReference type="AlphaFoldDB" id="A0A1H9MKZ0"/>
<dbReference type="Pfam" id="PF13305">
    <property type="entry name" value="TetR_C_33"/>
    <property type="match status" value="1"/>
</dbReference>
<keyword evidence="1" id="KW-0805">Transcription regulation</keyword>
<feature type="domain" description="HTH tetR-type" evidence="5">
    <location>
        <begin position="5"/>
        <end position="65"/>
    </location>
</feature>
<dbReference type="Proteomes" id="UP000199051">
    <property type="component" value="Unassembled WGS sequence"/>
</dbReference>
<dbReference type="SUPFAM" id="SSF48498">
    <property type="entry name" value="Tetracyclin repressor-like, C-terminal domain"/>
    <property type="match status" value="1"/>
</dbReference>
<name>A0A1H9MKZ0_9PSEU</name>
<evidence type="ECO:0000313" key="7">
    <source>
        <dbReference type="Proteomes" id="UP000199051"/>
    </source>
</evidence>
<keyword evidence="3" id="KW-0804">Transcription</keyword>
<keyword evidence="7" id="KW-1185">Reference proteome</keyword>
<evidence type="ECO:0000313" key="6">
    <source>
        <dbReference type="EMBL" id="SER24211.1"/>
    </source>
</evidence>
<evidence type="ECO:0000256" key="3">
    <source>
        <dbReference type="ARBA" id="ARBA00023163"/>
    </source>
</evidence>
<dbReference type="InterPro" id="IPR009057">
    <property type="entry name" value="Homeodomain-like_sf"/>
</dbReference>
<proteinExistence type="predicted"/>
<evidence type="ECO:0000256" key="2">
    <source>
        <dbReference type="ARBA" id="ARBA00023125"/>
    </source>
</evidence>
<dbReference type="Pfam" id="PF00440">
    <property type="entry name" value="TetR_N"/>
    <property type="match status" value="1"/>
</dbReference>
<dbReference type="Gene3D" id="1.10.10.60">
    <property type="entry name" value="Homeodomain-like"/>
    <property type="match status" value="1"/>
</dbReference>
<protein>
    <submittedName>
        <fullName evidence="6">Transcriptional regulator, TetR family</fullName>
    </submittedName>
</protein>
<dbReference type="EMBL" id="FOGI01000002">
    <property type="protein sequence ID" value="SER24211.1"/>
    <property type="molecule type" value="Genomic_DNA"/>
</dbReference>
<evidence type="ECO:0000259" key="5">
    <source>
        <dbReference type="PROSITE" id="PS50977"/>
    </source>
</evidence>
<sequence>MARAGVTVERLAVAAAELADEVGFEKVTVAMLARRFGVRDASLYSHVRNAHDLRVRVALLALAELADHVATALAGRAGKDALVAFANAHRDYALRHPGRYAAAQFDLDDDTIATSAAIRHSEMTRALLRGYHLPEPAQTDAIRLLHSTFHGYVTLESTGRFRHTARTPDASWSATLDALDALLTHWPHANQPT</sequence>
<accession>A0A1H9MKZ0</accession>
<dbReference type="InterPro" id="IPR025996">
    <property type="entry name" value="MT1864/Rv1816-like_C"/>
</dbReference>
<evidence type="ECO:0000256" key="4">
    <source>
        <dbReference type="PROSITE-ProRule" id="PRU00335"/>
    </source>
</evidence>
<keyword evidence="2 4" id="KW-0238">DNA-binding</keyword>
<dbReference type="Gene3D" id="1.10.357.10">
    <property type="entry name" value="Tetracycline Repressor, domain 2"/>
    <property type="match status" value="1"/>
</dbReference>
<gene>
    <name evidence="6" type="ORF">SAMN04487818_102208</name>
</gene>
<dbReference type="GO" id="GO:0003677">
    <property type="term" value="F:DNA binding"/>
    <property type="evidence" value="ECO:0007669"/>
    <property type="project" value="UniProtKB-UniRule"/>
</dbReference>
<feature type="DNA-binding region" description="H-T-H motif" evidence="4">
    <location>
        <begin position="28"/>
        <end position="47"/>
    </location>
</feature>
<dbReference type="RefSeq" id="WP_092775155.1">
    <property type="nucleotide sequence ID" value="NZ_FOGI01000002.1"/>
</dbReference>
<organism evidence="6 7">
    <name type="scientific">Actinokineospora terrae</name>
    <dbReference type="NCBI Taxonomy" id="155974"/>
    <lineage>
        <taxon>Bacteria</taxon>
        <taxon>Bacillati</taxon>
        <taxon>Actinomycetota</taxon>
        <taxon>Actinomycetes</taxon>
        <taxon>Pseudonocardiales</taxon>
        <taxon>Pseudonocardiaceae</taxon>
        <taxon>Actinokineospora</taxon>
    </lineage>
</organism>
<dbReference type="STRING" id="155974.SAMN04487818_102208"/>